<dbReference type="SUPFAM" id="SSF51905">
    <property type="entry name" value="FAD/NAD(P)-binding domain"/>
    <property type="match status" value="1"/>
</dbReference>
<dbReference type="Gene3D" id="3.40.50.720">
    <property type="entry name" value="NAD(P)-binding Rossmann-like Domain"/>
    <property type="match status" value="1"/>
</dbReference>
<gene>
    <name evidence="3" type="ORF">CLV46_0099</name>
</gene>
<dbReference type="InterPro" id="IPR017224">
    <property type="entry name" value="Opine_Oxase_asu/HCN_bsu"/>
</dbReference>
<sequence length="497" mass="53004">MSDPTVGVAERQVDLAVVGAGPAGLSAAVVAAENGLTVALVDASPQAGGQYWRHPDERHLDSYARPESTGHHHWPHFRDLRTRLSRAVDAGRVLHLAGRQVWQVLRPEGAPFALRMTPTAGRDASAPADRVVHADRLVIATGAYDRQLPVPGWTLPGVMAAGGVQALYKANQVVAGRRAVVAGTGPFLLSVAAGLADAGVEVVAVCEANALSRWAATPLRATQEPGKLLEGVGYARTFLRDRIPYRTRTIVTEVRGRGRAESVVTARVDGAGRVRPGTERELEADLVAFGWGFTPQLELAVNLGLDTRIDVDESLVVRVDDAQRTSLPGVYAAGETTGIGGAVQSCAEGELAALTAVADAAATAPAERSRRLARRIRRGRRFAIGMHRASPVPRAWSDWVRPDTIVCRCEEVDAAAIAETVTGLDADDPRDVRVTARPGMGWCQGRVCGFAVSKLTAEHSGCAWTREQLEPLQKRPIGVPLRLSDVAELDIEGRITP</sequence>
<evidence type="ECO:0000256" key="1">
    <source>
        <dbReference type="ARBA" id="ARBA00023002"/>
    </source>
</evidence>
<keyword evidence="3" id="KW-0670">Pyruvate</keyword>
<comment type="caution">
    <text evidence="3">The sequence shown here is derived from an EMBL/GenBank/DDBJ whole genome shotgun (WGS) entry which is preliminary data.</text>
</comment>
<dbReference type="PRINTS" id="PR00411">
    <property type="entry name" value="PNDRDTASEI"/>
</dbReference>
<dbReference type="InterPro" id="IPR023753">
    <property type="entry name" value="FAD/NAD-binding_dom"/>
</dbReference>
<evidence type="ECO:0000313" key="3">
    <source>
        <dbReference type="EMBL" id="PJJ70577.1"/>
    </source>
</evidence>
<keyword evidence="4" id="KW-1185">Reference proteome</keyword>
<dbReference type="PRINTS" id="PR00368">
    <property type="entry name" value="FADPNR"/>
</dbReference>
<protein>
    <submittedName>
        <fullName evidence="3">Pyruvate/2-oxoglutarate dehydrogenase complex dihydrolipoamide dehydrogenase (E3) component</fullName>
    </submittedName>
</protein>
<dbReference type="PIRSF" id="PIRSF037495">
    <property type="entry name" value="Opine_OX_OoxA/HcnB"/>
    <property type="match status" value="1"/>
</dbReference>
<dbReference type="CDD" id="cd19946">
    <property type="entry name" value="GlpA-like_Fer2_BFD-like"/>
    <property type="match status" value="1"/>
</dbReference>
<dbReference type="InterPro" id="IPR051691">
    <property type="entry name" value="Metab_Enz_Cyan_OpOx_G3PDH"/>
</dbReference>
<proteinExistence type="predicted"/>
<dbReference type="Gene3D" id="3.50.50.60">
    <property type="entry name" value="FAD/NAD(P)-binding domain"/>
    <property type="match status" value="2"/>
</dbReference>
<dbReference type="Proteomes" id="UP000228758">
    <property type="component" value="Unassembled WGS sequence"/>
</dbReference>
<dbReference type="InterPro" id="IPR041854">
    <property type="entry name" value="BFD-like_2Fe2S-bd_dom_sf"/>
</dbReference>
<reference evidence="3 4" key="1">
    <citation type="submission" date="2017-11" db="EMBL/GenBank/DDBJ databases">
        <title>Genomic Encyclopedia of Archaeal and Bacterial Type Strains, Phase II (KMG-II): From Individual Species to Whole Genera.</title>
        <authorList>
            <person name="Goeker M."/>
        </authorList>
    </citation>
    <scope>NUCLEOTIDE SEQUENCE [LARGE SCALE GENOMIC DNA]</scope>
    <source>
        <strain evidence="3 4">DSM 27393</strain>
    </source>
</reference>
<dbReference type="Gene3D" id="1.10.10.1100">
    <property type="entry name" value="BFD-like [2Fe-2S]-binding domain"/>
    <property type="match status" value="1"/>
</dbReference>
<organism evidence="3 4">
    <name type="scientific">Diaminobutyricimonas aerilata</name>
    <dbReference type="NCBI Taxonomy" id="1162967"/>
    <lineage>
        <taxon>Bacteria</taxon>
        <taxon>Bacillati</taxon>
        <taxon>Actinomycetota</taxon>
        <taxon>Actinomycetes</taxon>
        <taxon>Micrococcales</taxon>
        <taxon>Microbacteriaceae</taxon>
        <taxon>Diaminobutyricimonas</taxon>
    </lineage>
</organism>
<name>A0A2M9CFC3_9MICO</name>
<dbReference type="InterPro" id="IPR036188">
    <property type="entry name" value="FAD/NAD-bd_sf"/>
</dbReference>
<accession>A0A2M9CFC3</accession>
<dbReference type="RefSeq" id="WP_100362983.1">
    <property type="nucleotide sequence ID" value="NZ_PGFF01000001.1"/>
</dbReference>
<keyword evidence="1" id="KW-0560">Oxidoreductase</keyword>
<dbReference type="AlphaFoldDB" id="A0A2M9CFC3"/>
<feature type="domain" description="FAD/NAD(P)-binding" evidence="2">
    <location>
        <begin position="14"/>
        <end position="342"/>
    </location>
</feature>
<evidence type="ECO:0000259" key="2">
    <source>
        <dbReference type="Pfam" id="PF07992"/>
    </source>
</evidence>
<dbReference type="EMBL" id="PGFF01000001">
    <property type="protein sequence ID" value="PJJ70577.1"/>
    <property type="molecule type" value="Genomic_DNA"/>
</dbReference>
<dbReference type="PANTHER" id="PTHR42949">
    <property type="entry name" value="ANAEROBIC GLYCEROL-3-PHOSPHATE DEHYDROGENASE SUBUNIT B"/>
    <property type="match status" value="1"/>
</dbReference>
<dbReference type="GO" id="GO:0016491">
    <property type="term" value="F:oxidoreductase activity"/>
    <property type="evidence" value="ECO:0007669"/>
    <property type="project" value="UniProtKB-KW"/>
</dbReference>
<dbReference type="Pfam" id="PF07992">
    <property type="entry name" value="Pyr_redox_2"/>
    <property type="match status" value="1"/>
</dbReference>
<dbReference type="OrthoDB" id="9801699at2"/>
<dbReference type="PANTHER" id="PTHR42949:SF3">
    <property type="entry name" value="ANAEROBIC GLYCEROL-3-PHOSPHATE DEHYDROGENASE SUBUNIT B"/>
    <property type="match status" value="1"/>
</dbReference>
<evidence type="ECO:0000313" key="4">
    <source>
        <dbReference type="Proteomes" id="UP000228758"/>
    </source>
</evidence>